<proteinExistence type="predicted"/>
<dbReference type="InterPro" id="IPR007568">
    <property type="entry name" value="RTA1"/>
</dbReference>
<protein>
    <submittedName>
        <fullName evidence="6">Uncharacterized protein</fullName>
    </submittedName>
</protein>
<evidence type="ECO:0000313" key="7">
    <source>
        <dbReference type="Proteomes" id="UP001152024"/>
    </source>
</evidence>
<dbReference type="EMBL" id="JAOQBH010000014">
    <property type="protein sequence ID" value="KAJ4125388.1"/>
    <property type="molecule type" value="Genomic_DNA"/>
</dbReference>
<evidence type="ECO:0000256" key="2">
    <source>
        <dbReference type="ARBA" id="ARBA00022692"/>
    </source>
</evidence>
<keyword evidence="3 5" id="KW-1133">Transmembrane helix</keyword>
<comment type="caution">
    <text evidence="6">The sequence shown here is derived from an EMBL/GenBank/DDBJ whole genome shotgun (WGS) entry which is preliminary data.</text>
</comment>
<feature type="transmembrane region" description="Helical" evidence="5">
    <location>
        <begin position="63"/>
        <end position="87"/>
    </location>
</feature>
<accession>A0ABQ8R4C6</accession>
<dbReference type="Pfam" id="PF04479">
    <property type="entry name" value="RTA1"/>
    <property type="match status" value="1"/>
</dbReference>
<sequence length="294" mass="32508">MSRQPPNGLVVFGPDANCTLELCPIEWSVYQYRPSLAANITFIVLYGLAMGVHIALGIRWRQWFYMSFMMLGCIFEIIGYIGRIILYNNPFNFGGFMIQIVFITSGPVFYTAAIYVTLSKTIKHFAPEVSRFKPEVIWWIFIPADIVCLALQGTGGALSTISQGSSQRGIDIALAGLSLQVVILVLFCALLGDYLWRYFRSGSSGALSSRMRIFFGFVSAAVILILARCAFRCYELSEGYQDSDLITDEGLFIGLEGVLIVIAVFCLCVGHPGLVFNDTATRKISASSQSDVEK</sequence>
<comment type="subcellular location">
    <subcellularLocation>
        <location evidence="1">Membrane</location>
        <topology evidence="1">Multi-pass membrane protein</topology>
    </subcellularLocation>
</comment>
<name>A0ABQ8R4C6_FUSEQ</name>
<feature type="transmembrane region" description="Helical" evidence="5">
    <location>
        <begin position="251"/>
        <end position="276"/>
    </location>
</feature>
<reference evidence="6" key="1">
    <citation type="submission" date="2022-09" db="EMBL/GenBank/DDBJ databases">
        <title>Fusarium specimens isolated from Avocado Roots.</title>
        <authorList>
            <person name="Stajich J."/>
            <person name="Roper C."/>
            <person name="Heimlech-Rivalta G."/>
        </authorList>
    </citation>
    <scope>NUCLEOTIDE SEQUENCE</scope>
    <source>
        <strain evidence="6">CF00095</strain>
    </source>
</reference>
<evidence type="ECO:0000256" key="4">
    <source>
        <dbReference type="ARBA" id="ARBA00023136"/>
    </source>
</evidence>
<feature type="transmembrane region" description="Helical" evidence="5">
    <location>
        <begin position="213"/>
        <end position="231"/>
    </location>
</feature>
<evidence type="ECO:0000256" key="5">
    <source>
        <dbReference type="SAM" id="Phobius"/>
    </source>
</evidence>
<evidence type="ECO:0000256" key="3">
    <source>
        <dbReference type="ARBA" id="ARBA00022989"/>
    </source>
</evidence>
<keyword evidence="7" id="KW-1185">Reference proteome</keyword>
<feature type="transmembrane region" description="Helical" evidence="5">
    <location>
        <begin position="36"/>
        <end position="56"/>
    </location>
</feature>
<organism evidence="6 7">
    <name type="scientific">Fusarium equiseti</name>
    <name type="common">Fusarium scirpi</name>
    <dbReference type="NCBI Taxonomy" id="61235"/>
    <lineage>
        <taxon>Eukaryota</taxon>
        <taxon>Fungi</taxon>
        <taxon>Dikarya</taxon>
        <taxon>Ascomycota</taxon>
        <taxon>Pezizomycotina</taxon>
        <taxon>Sordariomycetes</taxon>
        <taxon>Hypocreomycetidae</taxon>
        <taxon>Hypocreales</taxon>
        <taxon>Nectriaceae</taxon>
        <taxon>Fusarium</taxon>
        <taxon>Fusarium incarnatum-equiseti species complex</taxon>
    </lineage>
</organism>
<keyword evidence="4 5" id="KW-0472">Membrane</keyword>
<feature type="transmembrane region" description="Helical" evidence="5">
    <location>
        <begin position="93"/>
        <end position="116"/>
    </location>
</feature>
<keyword evidence="2 5" id="KW-0812">Transmembrane</keyword>
<dbReference type="Proteomes" id="UP001152024">
    <property type="component" value="Unassembled WGS sequence"/>
</dbReference>
<feature type="transmembrane region" description="Helical" evidence="5">
    <location>
        <begin position="136"/>
        <end position="158"/>
    </location>
</feature>
<evidence type="ECO:0000256" key="1">
    <source>
        <dbReference type="ARBA" id="ARBA00004141"/>
    </source>
</evidence>
<gene>
    <name evidence="6" type="ORF">NW768_009005</name>
</gene>
<feature type="transmembrane region" description="Helical" evidence="5">
    <location>
        <begin position="170"/>
        <end position="192"/>
    </location>
</feature>
<dbReference type="PANTHER" id="PTHR31465">
    <property type="entry name" value="PROTEIN RTA1-RELATED"/>
    <property type="match status" value="1"/>
</dbReference>
<dbReference type="PANTHER" id="PTHR31465:SF9">
    <property type="entry name" value="SPHINGOID LONG-CHAIN BASE TRANSPORTER RSB1"/>
    <property type="match status" value="1"/>
</dbReference>
<evidence type="ECO:0000313" key="6">
    <source>
        <dbReference type="EMBL" id="KAJ4125388.1"/>
    </source>
</evidence>